<feature type="transmembrane region" description="Helical" evidence="2">
    <location>
        <begin position="83"/>
        <end position="101"/>
    </location>
</feature>
<feature type="compositionally biased region" description="Polar residues" evidence="1">
    <location>
        <begin position="39"/>
        <end position="55"/>
    </location>
</feature>
<evidence type="ECO:0000256" key="2">
    <source>
        <dbReference type="SAM" id="Phobius"/>
    </source>
</evidence>
<proteinExistence type="predicted"/>
<evidence type="ECO:0000256" key="1">
    <source>
        <dbReference type="SAM" id="MobiDB-lite"/>
    </source>
</evidence>
<sequence length="114" mass="12130">MASAQPSTPPPLPSISEAIYQIPPLPPDEPPPSYDEATHSSSAPLLVGPQQNTYGTYRAYPGPETASPASSVIQDTTRTLPEWVGQALVVLCFLAILYGFYNLVSDPDAWLGGD</sequence>
<evidence type="ECO:0000313" key="3">
    <source>
        <dbReference type="EMBL" id="KAF2196133.1"/>
    </source>
</evidence>
<evidence type="ECO:0000313" key="4">
    <source>
        <dbReference type="Proteomes" id="UP000799536"/>
    </source>
</evidence>
<name>A0A9P4MQM5_9PLEO</name>
<feature type="region of interest" description="Disordered" evidence="1">
    <location>
        <begin position="1"/>
        <end position="72"/>
    </location>
</feature>
<feature type="compositionally biased region" description="Pro residues" evidence="1">
    <location>
        <begin position="23"/>
        <end position="33"/>
    </location>
</feature>
<dbReference type="OrthoDB" id="3792384at2759"/>
<accession>A0A9P4MQM5</accession>
<gene>
    <name evidence="3" type="ORF">GQ43DRAFT_476599</name>
</gene>
<dbReference type="EMBL" id="ML994469">
    <property type="protein sequence ID" value="KAF2196133.1"/>
    <property type="molecule type" value="Genomic_DNA"/>
</dbReference>
<keyword evidence="2" id="KW-0812">Transmembrane</keyword>
<reference evidence="3" key="1">
    <citation type="journal article" date="2020" name="Stud. Mycol.">
        <title>101 Dothideomycetes genomes: a test case for predicting lifestyles and emergence of pathogens.</title>
        <authorList>
            <person name="Haridas S."/>
            <person name="Albert R."/>
            <person name="Binder M."/>
            <person name="Bloem J."/>
            <person name="Labutti K."/>
            <person name="Salamov A."/>
            <person name="Andreopoulos B."/>
            <person name="Baker S."/>
            <person name="Barry K."/>
            <person name="Bills G."/>
            <person name="Bluhm B."/>
            <person name="Cannon C."/>
            <person name="Castanera R."/>
            <person name="Culley D."/>
            <person name="Daum C."/>
            <person name="Ezra D."/>
            <person name="Gonzalez J."/>
            <person name="Henrissat B."/>
            <person name="Kuo A."/>
            <person name="Liang C."/>
            <person name="Lipzen A."/>
            <person name="Lutzoni F."/>
            <person name="Magnuson J."/>
            <person name="Mondo S."/>
            <person name="Nolan M."/>
            <person name="Ohm R."/>
            <person name="Pangilinan J."/>
            <person name="Park H.-J."/>
            <person name="Ramirez L."/>
            <person name="Alfaro M."/>
            <person name="Sun H."/>
            <person name="Tritt A."/>
            <person name="Yoshinaga Y."/>
            <person name="Zwiers L.-H."/>
            <person name="Turgeon B."/>
            <person name="Goodwin S."/>
            <person name="Spatafora J."/>
            <person name="Crous P."/>
            <person name="Grigoriev I."/>
        </authorList>
    </citation>
    <scope>NUCLEOTIDE SEQUENCE</scope>
    <source>
        <strain evidence="3">ATCC 74209</strain>
    </source>
</reference>
<keyword evidence="4" id="KW-1185">Reference proteome</keyword>
<comment type="caution">
    <text evidence="3">The sequence shown here is derived from an EMBL/GenBank/DDBJ whole genome shotgun (WGS) entry which is preliminary data.</text>
</comment>
<dbReference type="AlphaFoldDB" id="A0A9P4MQM5"/>
<keyword evidence="2" id="KW-0472">Membrane</keyword>
<protein>
    <submittedName>
        <fullName evidence="3">Uncharacterized protein</fullName>
    </submittedName>
</protein>
<keyword evidence="2" id="KW-1133">Transmembrane helix</keyword>
<dbReference type="Proteomes" id="UP000799536">
    <property type="component" value="Unassembled WGS sequence"/>
</dbReference>
<organism evidence="3 4">
    <name type="scientific">Delitschia confertaspora ATCC 74209</name>
    <dbReference type="NCBI Taxonomy" id="1513339"/>
    <lineage>
        <taxon>Eukaryota</taxon>
        <taxon>Fungi</taxon>
        <taxon>Dikarya</taxon>
        <taxon>Ascomycota</taxon>
        <taxon>Pezizomycotina</taxon>
        <taxon>Dothideomycetes</taxon>
        <taxon>Pleosporomycetidae</taxon>
        <taxon>Pleosporales</taxon>
        <taxon>Delitschiaceae</taxon>
        <taxon>Delitschia</taxon>
    </lineage>
</organism>